<sequence>MASANGKTPERDPGAWEYVTYAPQGEKCSVCRCGVKPLDPVRRGTIERASGPPVVVYRHAGKCPRRGTAAA</sequence>
<reference evidence="1 2" key="1">
    <citation type="submission" date="2018-12" db="EMBL/GenBank/DDBJ databases">
        <title>The whole draft genome of Streptomyce luteoverticillatus CGMCC 15060.</title>
        <authorList>
            <person name="Feng Z."/>
            <person name="Chen G."/>
            <person name="Zhang J."/>
            <person name="Zhu H."/>
            <person name="Yu X."/>
            <person name="Zhang W."/>
            <person name="Zhang X."/>
        </authorList>
    </citation>
    <scope>NUCLEOTIDE SEQUENCE [LARGE SCALE GENOMIC DNA]</scope>
    <source>
        <strain evidence="1 2">CGMCC 15060</strain>
    </source>
</reference>
<dbReference type="Proteomes" id="UP000267900">
    <property type="component" value="Chromosome"/>
</dbReference>
<evidence type="ECO:0000313" key="1">
    <source>
        <dbReference type="EMBL" id="AZQ73413.1"/>
    </source>
</evidence>
<gene>
    <name evidence="1" type="ORF">EKH77_21290</name>
</gene>
<evidence type="ECO:0000313" key="2">
    <source>
        <dbReference type="Proteomes" id="UP000267900"/>
    </source>
</evidence>
<dbReference type="AlphaFoldDB" id="A0A3Q9FY19"/>
<accession>A0A3Q9FY19</accession>
<proteinExistence type="predicted"/>
<protein>
    <submittedName>
        <fullName evidence="1">Uncharacterized protein</fullName>
    </submittedName>
</protein>
<name>A0A3Q9FY19_STRLT</name>
<organism evidence="1 2">
    <name type="scientific">Streptomyces luteoverticillatus</name>
    <name type="common">Streptoverticillium luteoverticillatus</name>
    <dbReference type="NCBI Taxonomy" id="66425"/>
    <lineage>
        <taxon>Bacteria</taxon>
        <taxon>Bacillati</taxon>
        <taxon>Actinomycetota</taxon>
        <taxon>Actinomycetes</taxon>
        <taxon>Kitasatosporales</taxon>
        <taxon>Streptomycetaceae</taxon>
        <taxon>Streptomyces</taxon>
    </lineage>
</organism>
<dbReference type="EMBL" id="CP034587">
    <property type="protein sequence ID" value="AZQ73413.1"/>
    <property type="molecule type" value="Genomic_DNA"/>
</dbReference>
<keyword evidence="2" id="KW-1185">Reference proteome</keyword>
<dbReference type="OrthoDB" id="4275475at2"/>